<feature type="domain" description="CYTH" evidence="1">
    <location>
        <begin position="2"/>
        <end position="155"/>
    </location>
</feature>
<dbReference type="EMBL" id="FPIB01000016">
    <property type="protein sequence ID" value="SFV90441.1"/>
    <property type="molecule type" value="Genomic_DNA"/>
</dbReference>
<dbReference type="InterPro" id="IPR033469">
    <property type="entry name" value="CYTH-like_dom_sf"/>
</dbReference>
<dbReference type="PANTHER" id="PTHR40114">
    <property type="entry name" value="SLR0698 PROTEIN"/>
    <property type="match status" value="1"/>
</dbReference>
<dbReference type="PANTHER" id="PTHR40114:SF1">
    <property type="entry name" value="SLR0698 PROTEIN"/>
    <property type="match status" value="1"/>
</dbReference>
<evidence type="ECO:0000313" key="2">
    <source>
        <dbReference type="EMBL" id="SFV90441.1"/>
    </source>
</evidence>
<dbReference type="PIRSF" id="PIRSF016487">
    <property type="entry name" value="CYTH_UCP016487"/>
    <property type="match status" value="1"/>
</dbReference>
<organism evidence="2">
    <name type="scientific">hydrothermal vent metagenome</name>
    <dbReference type="NCBI Taxonomy" id="652676"/>
    <lineage>
        <taxon>unclassified sequences</taxon>
        <taxon>metagenomes</taxon>
        <taxon>ecological metagenomes</taxon>
    </lineage>
</organism>
<dbReference type="InterPro" id="IPR012042">
    <property type="entry name" value="NeuTTM/CthTTM-like"/>
</dbReference>
<protein>
    <recommendedName>
        <fullName evidence="1">CYTH domain-containing protein</fullName>
    </recommendedName>
</protein>
<dbReference type="SMART" id="SM01118">
    <property type="entry name" value="CYTH"/>
    <property type="match status" value="1"/>
</dbReference>
<sequence length="155" mass="17908">MAQEIERKFLVDPAKLPSLPLGYTIKQGYIAASDATVRVRIRDDKAFLTLKGRAKGITRSEFEYPIPLKDAKAILSELCIHPFIHKTRYLIEHEGHTWELDIFEGENEGLIVAEIELESESEPFSKPDWVTQEVSNDPRYRNAYLVHHPFLSWDN</sequence>
<dbReference type="InterPro" id="IPR023577">
    <property type="entry name" value="CYTH_domain"/>
</dbReference>
<dbReference type="PROSITE" id="PS51707">
    <property type="entry name" value="CYTH"/>
    <property type="match status" value="1"/>
</dbReference>
<dbReference type="Gene3D" id="2.40.320.10">
    <property type="entry name" value="Hypothetical Protein Pfu-838710-001"/>
    <property type="match status" value="1"/>
</dbReference>
<evidence type="ECO:0000259" key="1">
    <source>
        <dbReference type="PROSITE" id="PS51707"/>
    </source>
</evidence>
<dbReference type="AlphaFoldDB" id="A0A1W1E9A5"/>
<name>A0A1W1E9A5_9ZZZZ</name>
<proteinExistence type="predicted"/>
<reference evidence="2" key="1">
    <citation type="submission" date="2016-10" db="EMBL/GenBank/DDBJ databases">
        <authorList>
            <person name="de Groot N.N."/>
        </authorList>
    </citation>
    <scope>NUCLEOTIDE SEQUENCE</scope>
</reference>
<gene>
    <name evidence="2" type="ORF">MNB_SV-4-1335</name>
</gene>
<accession>A0A1W1E9A5</accession>
<dbReference type="Pfam" id="PF01928">
    <property type="entry name" value="CYTH"/>
    <property type="match status" value="1"/>
</dbReference>
<dbReference type="CDD" id="cd07891">
    <property type="entry name" value="CYTH-like_CthTTM-like_1"/>
    <property type="match status" value="1"/>
</dbReference>
<dbReference type="SUPFAM" id="SSF55154">
    <property type="entry name" value="CYTH-like phosphatases"/>
    <property type="match status" value="1"/>
</dbReference>